<dbReference type="Pfam" id="PF07690">
    <property type="entry name" value="MFS_1"/>
    <property type="match status" value="1"/>
</dbReference>
<evidence type="ECO:0000313" key="9">
    <source>
        <dbReference type="EMBL" id="MVO88790.1"/>
    </source>
</evidence>
<dbReference type="Gene3D" id="1.20.1250.20">
    <property type="entry name" value="MFS general substrate transporter like domains"/>
    <property type="match status" value="2"/>
</dbReference>
<feature type="transmembrane region" description="Helical" evidence="7">
    <location>
        <begin position="217"/>
        <end position="237"/>
    </location>
</feature>
<dbReference type="InterPro" id="IPR020846">
    <property type="entry name" value="MFS_dom"/>
</dbReference>
<dbReference type="GO" id="GO:0005886">
    <property type="term" value="C:plasma membrane"/>
    <property type="evidence" value="ECO:0007669"/>
    <property type="project" value="UniProtKB-SubCell"/>
</dbReference>
<keyword evidence="2 7" id="KW-0812">Transmembrane</keyword>
<dbReference type="AlphaFoldDB" id="A0A6L6X581"/>
<dbReference type="GO" id="GO:0022857">
    <property type="term" value="F:transmembrane transporter activity"/>
    <property type="evidence" value="ECO:0007669"/>
    <property type="project" value="InterPro"/>
</dbReference>
<feature type="transmembrane region" description="Helical" evidence="7">
    <location>
        <begin position="418"/>
        <end position="440"/>
    </location>
</feature>
<feature type="transmembrane region" description="Helical" evidence="7">
    <location>
        <begin position="121"/>
        <end position="144"/>
    </location>
</feature>
<name>A0A6L6X581_9ACTN</name>
<feature type="transmembrane region" description="Helical" evidence="7">
    <location>
        <begin position="317"/>
        <end position="336"/>
    </location>
</feature>
<dbReference type="EMBL" id="WPNZ01000019">
    <property type="protein sequence ID" value="MVO88790.1"/>
    <property type="molecule type" value="Genomic_DNA"/>
</dbReference>
<dbReference type="GO" id="GO:0046677">
    <property type="term" value="P:response to antibiotic"/>
    <property type="evidence" value="ECO:0007669"/>
    <property type="project" value="UniProtKB-KW"/>
</dbReference>
<evidence type="ECO:0000259" key="8">
    <source>
        <dbReference type="PROSITE" id="PS50850"/>
    </source>
</evidence>
<keyword evidence="10" id="KW-1185">Reference proteome</keyword>
<keyword evidence="3 7" id="KW-1133">Transmembrane helix</keyword>
<sequence length="537" mass="54185">MTAPSPPVPPGSAADSGRDRTGAPRQWWTVSVAVLAQTLVLLDHTILNIALETLAEPGAGLGASPAELAWAVASYSLVFAACGFPGGALADRFGARRVLVAGLLVLGAAALAAAFSPNAAALIAARGCMGAGGALITPATLALVTRHTTASARPRALAVWASSGAVAVALGPLVGGALLEHFWWGSVFLLNLPVVAVCLAGAGLLVPRTRQVERRGLDLPGLALSVAGLGLLVYGAVRGGGRAGWSDPGTLVALAAGLVLLALFTVVERARAEPGLDVRLFAEPRFACGGLVLLLLFFGLAGQLFYCAFYLQGVRGLSAQGAGAVMMSAAGGIVLGNQVSPALTRTLTVRWVTAAGTVLAGLTFGGYVFLDGDSPPVWLVLLLFAQGAGVGLVVAPMTTEMMAAIPPHQTGAGAAVAAAARPVGSALGVAVLGSVLAASYRRAVRPALDGLPGTARERALDSAEAARSLAGTPGGADLLAAADRAYLHAMHVTAFWTALLTLGGAVLVVAHLRPRESRYEAHHGHGTAPPAGRARRR</sequence>
<feature type="transmembrane region" description="Helical" evidence="7">
    <location>
        <begin position="376"/>
        <end position="397"/>
    </location>
</feature>
<accession>A0A6L6X581</accession>
<feature type="transmembrane region" description="Helical" evidence="7">
    <location>
        <begin position="69"/>
        <end position="90"/>
    </location>
</feature>
<feature type="transmembrane region" description="Helical" evidence="7">
    <location>
        <begin position="288"/>
        <end position="311"/>
    </location>
</feature>
<dbReference type="PANTHER" id="PTHR42718">
    <property type="entry name" value="MAJOR FACILITATOR SUPERFAMILY MULTIDRUG TRANSPORTER MFSC"/>
    <property type="match status" value="1"/>
</dbReference>
<protein>
    <submittedName>
        <fullName evidence="9">MFS transporter</fullName>
    </submittedName>
</protein>
<gene>
    <name evidence="9" type="ORF">GPA10_29540</name>
</gene>
<evidence type="ECO:0000313" key="10">
    <source>
        <dbReference type="Proteomes" id="UP000483802"/>
    </source>
</evidence>
<evidence type="ECO:0000256" key="7">
    <source>
        <dbReference type="SAM" id="Phobius"/>
    </source>
</evidence>
<dbReference type="CDD" id="cd17321">
    <property type="entry name" value="MFS_MMR_MDR_like"/>
    <property type="match status" value="1"/>
</dbReference>
<evidence type="ECO:0000256" key="5">
    <source>
        <dbReference type="ARBA" id="ARBA00023251"/>
    </source>
</evidence>
<keyword evidence="4 7" id="KW-0472">Membrane</keyword>
<dbReference type="Proteomes" id="UP000483802">
    <property type="component" value="Unassembled WGS sequence"/>
</dbReference>
<evidence type="ECO:0000256" key="6">
    <source>
        <dbReference type="SAM" id="MobiDB-lite"/>
    </source>
</evidence>
<evidence type="ECO:0000256" key="4">
    <source>
        <dbReference type="ARBA" id="ARBA00023136"/>
    </source>
</evidence>
<feature type="transmembrane region" description="Helical" evidence="7">
    <location>
        <begin position="348"/>
        <end position="370"/>
    </location>
</feature>
<dbReference type="InterPro" id="IPR011701">
    <property type="entry name" value="MFS"/>
</dbReference>
<dbReference type="SUPFAM" id="SSF103473">
    <property type="entry name" value="MFS general substrate transporter"/>
    <property type="match status" value="1"/>
</dbReference>
<feature type="transmembrane region" description="Helical" evidence="7">
    <location>
        <begin position="249"/>
        <end position="267"/>
    </location>
</feature>
<feature type="transmembrane region" description="Helical" evidence="7">
    <location>
        <begin position="181"/>
        <end position="205"/>
    </location>
</feature>
<dbReference type="PANTHER" id="PTHR42718:SF42">
    <property type="entry name" value="EXPORT PROTEIN"/>
    <property type="match status" value="1"/>
</dbReference>
<evidence type="ECO:0000256" key="1">
    <source>
        <dbReference type="ARBA" id="ARBA00004651"/>
    </source>
</evidence>
<dbReference type="PROSITE" id="PS50850">
    <property type="entry name" value="MFS"/>
    <property type="match status" value="1"/>
</dbReference>
<keyword evidence="5" id="KW-0046">Antibiotic resistance</keyword>
<dbReference type="RefSeq" id="WP_343041456.1">
    <property type="nucleotide sequence ID" value="NZ_WPNZ01000019.1"/>
</dbReference>
<comment type="caution">
    <text evidence="9">The sequence shown here is derived from an EMBL/GenBank/DDBJ whole genome shotgun (WGS) entry which is preliminary data.</text>
</comment>
<feature type="transmembrane region" description="Helical" evidence="7">
    <location>
        <begin position="156"/>
        <end position="175"/>
    </location>
</feature>
<dbReference type="InterPro" id="IPR036259">
    <property type="entry name" value="MFS_trans_sf"/>
</dbReference>
<proteinExistence type="predicted"/>
<feature type="domain" description="Major facilitator superfamily (MFS) profile" evidence="8">
    <location>
        <begin position="29"/>
        <end position="517"/>
    </location>
</feature>
<comment type="subcellular location">
    <subcellularLocation>
        <location evidence="1">Cell membrane</location>
        <topology evidence="1">Multi-pass membrane protein</topology>
    </subcellularLocation>
</comment>
<feature type="compositionally biased region" description="Pro residues" evidence="6">
    <location>
        <begin position="1"/>
        <end position="10"/>
    </location>
</feature>
<evidence type="ECO:0000256" key="3">
    <source>
        <dbReference type="ARBA" id="ARBA00022989"/>
    </source>
</evidence>
<feature type="transmembrane region" description="Helical" evidence="7">
    <location>
        <begin position="97"/>
        <end position="115"/>
    </location>
</feature>
<organism evidence="9 10">
    <name type="scientific">Streptomyces typhae</name>
    <dbReference type="NCBI Taxonomy" id="2681492"/>
    <lineage>
        <taxon>Bacteria</taxon>
        <taxon>Bacillati</taxon>
        <taxon>Actinomycetota</taxon>
        <taxon>Actinomycetes</taxon>
        <taxon>Kitasatosporales</taxon>
        <taxon>Streptomycetaceae</taxon>
        <taxon>Streptomyces</taxon>
    </lineage>
</organism>
<feature type="transmembrane region" description="Helical" evidence="7">
    <location>
        <begin position="493"/>
        <end position="512"/>
    </location>
</feature>
<reference evidence="9 10" key="1">
    <citation type="submission" date="2019-11" db="EMBL/GenBank/DDBJ databases">
        <title>Streptomyces typhae sp. nov., a novel endophytic actinomycete isolated from the root of cattail pollen (Typha angustifolia L.).</title>
        <authorList>
            <person name="Peng C."/>
        </authorList>
    </citation>
    <scope>NUCLEOTIDE SEQUENCE [LARGE SCALE GENOMIC DNA]</scope>
    <source>
        <strain evidence="10">p1417</strain>
    </source>
</reference>
<evidence type="ECO:0000256" key="2">
    <source>
        <dbReference type="ARBA" id="ARBA00022692"/>
    </source>
</evidence>
<feature type="region of interest" description="Disordered" evidence="6">
    <location>
        <begin position="1"/>
        <end position="22"/>
    </location>
</feature>